<dbReference type="PROSITE" id="PS51192">
    <property type="entry name" value="HELICASE_ATP_BIND_1"/>
    <property type="match status" value="1"/>
</dbReference>
<dbReference type="CDD" id="cd18787">
    <property type="entry name" value="SF2_C_DEAD"/>
    <property type="match status" value="1"/>
</dbReference>
<organism evidence="14 15">
    <name type="scientific">Fluctibacter corallii</name>
    <dbReference type="NCBI Taxonomy" id="2984329"/>
    <lineage>
        <taxon>Bacteria</taxon>
        <taxon>Pseudomonadati</taxon>
        <taxon>Pseudomonadota</taxon>
        <taxon>Gammaproteobacteria</taxon>
        <taxon>Alteromonadales</taxon>
        <taxon>Alteromonadaceae</taxon>
        <taxon>Fluctibacter</taxon>
    </lineage>
</organism>
<reference evidence="14 15" key="1">
    <citation type="submission" date="2022-10" db="EMBL/GenBank/DDBJ databases">
        <title>Aestuariibacter sp. AA17 isolated from Montipora capitata coral fragment.</title>
        <authorList>
            <person name="Emsley S.A."/>
            <person name="Pfannmuller K.M."/>
            <person name="Loughran R.M."/>
            <person name="Shlafstein M."/>
            <person name="Papke E."/>
            <person name="Saw J.H."/>
            <person name="Ushijima B."/>
            <person name="Videau P."/>
        </authorList>
    </citation>
    <scope>NUCLEOTIDE SEQUENCE [LARGE SCALE GENOMIC DNA]</scope>
    <source>
        <strain evidence="14 15">AA17</strain>
    </source>
</reference>
<keyword evidence="1 8" id="KW-0963">Cytoplasm</keyword>
<comment type="caution">
    <text evidence="14">The sequence shown here is derived from an EMBL/GenBank/DDBJ whole genome shotgun (WGS) entry which is preliminary data.</text>
</comment>
<dbReference type="InterPro" id="IPR034415">
    <property type="entry name" value="CsdA_RRM"/>
</dbReference>
<comment type="catalytic activity">
    <reaction evidence="8">
        <text>ATP + H2O = ADP + phosphate + H(+)</text>
        <dbReference type="Rhea" id="RHEA:13065"/>
        <dbReference type="ChEBI" id="CHEBI:15377"/>
        <dbReference type="ChEBI" id="CHEBI:15378"/>
        <dbReference type="ChEBI" id="CHEBI:30616"/>
        <dbReference type="ChEBI" id="CHEBI:43474"/>
        <dbReference type="ChEBI" id="CHEBI:456216"/>
        <dbReference type="EC" id="3.6.4.13"/>
    </reaction>
</comment>
<evidence type="ECO:0000313" key="15">
    <source>
        <dbReference type="Proteomes" id="UP001652504"/>
    </source>
</evidence>
<dbReference type="Pfam" id="PF00270">
    <property type="entry name" value="DEAD"/>
    <property type="match status" value="1"/>
</dbReference>
<dbReference type="InterPro" id="IPR011545">
    <property type="entry name" value="DEAD/DEAH_box_helicase_dom"/>
</dbReference>
<accession>A0ABT3A825</accession>
<dbReference type="PROSITE" id="PS51195">
    <property type="entry name" value="Q_MOTIF"/>
    <property type="match status" value="1"/>
</dbReference>
<feature type="domain" description="Helicase C-terminal" evidence="12">
    <location>
        <begin position="236"/>
        <end position="380"/>
    </location>
</feature>
<dbReference type="PROSITE" id="PS51194">
    <property type="entry name" value="HELICASE_CTER"/>
    <property type="match status" value="1"/>
</dbReference>
<evidence type="ECO:0000256" key="7">
    <source>
        <dbReference type="ARBA" id="ARBA00023016"/>
    </source>
</evidence>
<evidence type="ECO:0000256" key="2">
    <source>
        <dbReference type="ARBA" id="ARBA00022741"/>
    </source>
</evidence>
<dbReference type="RefSeq" id="WP_263711696.1">
    <property type="nucleotide sequence ID" value="NZ_JAOWKX010000003.1"/>
</dbReference>
<comment type="subcellular location">
    <subcellularLocation>
        <location evidence="8">Cytoplasm</location>
    </subcellularLocation>
</comment>
<dbReference type="GO" id="GO:0004386">
    <property type="term" value="F:helicase activity"/>
    <property type="evidence" value="ECO:0007669"/>
    <property type="project" value="UniProtKB-KW"/>
</dbReference>
<feature type="region of interest" description="Disordered" evidence="10">
    <location>
        <begin position="436"/>
        <end position="487"/>
    </location>
</feature>
<feature type="compositionally biased region" description="Basic and acidic residues" evidence="10">
    <location>
        <begin position="440"/>
        <end position="473"/>
    </location>
</feature>
<dbReference type="InterPro" id="IPR027417">
    <property type="entry name" value="P-loop_NTPase"/>
</dbReference>
<dbReference type="InterPro" id="IPR044742">
    <property type="entry name" value="DEAD/DEAH_RhlB"/>
</dbReference>
<protein>
    <recommendedName>
        <fullName evidence="8">ATP-dependent RNA helicase DeaD</fullName>
        <ecNumber evidence="8">3.6.4.13</ecNumber>
    </recommendedName>
    <alternativeName>
        <fullName evidence="8">Cold-shock DEAD box protein A</fullName>
    </alternativeName>
</protein>
<dbReference type="InterPro" id="IPR012677">
    <property type="entry name" value="Nucleotide-bd_a/b_plait_sf"/>
</dbReference>
<dbReference type="InterPro" id="IPR005580">
    <property type="entry name" value="DbpA/CsdA_RNA-bd_dom"/>
</dbReference>
<evidence type="ECO:0000256" key="5">
    <source>
        <dbReference type="ARBA" id="ARBA00022840"/>
    </source>
</evidence>
<dbReference type="PROSITE" id="PS00039">
    <property type="entry name" value="DEAD_ATP_HELICASE"/>
    <property type="match status" value="1"/>
</dbReference>
<keyword evidence="2 8" id="KW-0547">Nucleotide-binding</keyword>
<dbReference type="InterPro" id="IPR050547">
    <property type="entry name" value="DEAD_box_RNA_helicases"/>
</dbReference>
<evidence type="ECO:0000256" key="4">
    <source>
        <dbReference type="ARBA" id="ARBA00022806"/>
    </source>
</evidence>
<evidence type="ECO:0000313" key="14">
    <source>
        <dbReference type="EMBL" id="MCV2884437.1"/>
    </source>
</evidence>
<evidence type="ECO:0000256" key="3">
    <source>
        <dbReference type="ARBA" id="ARBA00022801"/>
    </source>
</evidence>
<dbReference type="Pfam" id="PF00271">
    <property type="entry name" value="Helicase_C"/>
    <property type="match status" value="1"/>
</dbReference>
<dbReference type="InterPro" id="IPR000629">
    <property type="entry name" value="RNA-helicase_DEAD-box_CS"/>
</dbReference>
<dbReference type="SMART" id="SM00487">
    <property type="entry name" value="DEXDc"/>
    <property type="match status" value="1"/>
</dbReference>
<comment type="function">
    <text evidence="8">DEAD-box RNA helicase involved in various cellular processes at low temperature, including ribosome biogenesis, mRNA degradation and translation initiation.</text>
</comment>
<dbReference type="InterPro" id="IPR057325">
    <property type="entry name" value="DeaD_dimer"/>
</dbReference>
<dbReference type="Gene3D" id="3.30.70.330">
    <property type="match status" value="1"/>
</dbReference>
<dbReference type="CDD" id="cd12499">
    <property type="entry name" value="RRM_EcCsdA_like"/>
    <property type="match status" value="1"/>
</dbReference>
<dbReference type="SMART" id="SM00490">
    <property type="entry name" value="HELICc"/>
    <property type="match status" value="1"/>
</dbReference>
<dbReference type="SUPFAM" id="SSF52540">
    <property type="entry name" value="P-loop containing nucleoside triphosphate hydrolases"/>
    <property type="match status" value="1"/>
</dbReference>
<evidence type="ECO:0000259" key="11">
    <source>
        <dbReference type="PROSITE" id="PS51192"/>
    </source>
</evidence>
<feature type="domain" description="Helicase ATP-binding" evidence="11">
    <location>
        <begin position="38"/>
        <end position="209"/>
    </location>
</feature>
<evidence type="ECO:0000259" key="12">
    <source>
        <dbReference type="PROSITE" id="PS51194"/>
    </source>
</evidence>
<proteinExistence type="inferred from homology"/>
<dbReference type="InterPro" id="IPR001650">
    <property type="entry name" value="Helicase_C-like"/>
</dbReference>
<dbReference type="InterPro" id="IPR014014">
    <property type="entry name" value="RNA_helicase_DEAD_Q_motif"/>
</dbReference>
<comment type="similarity">
    <text evidence="8">Belongs to the DEAD box helicase family. DeaD/CsdA subfamily.</text>
</comment>
<evidence type="ECO:0000256" key="8">
    <source>
        <dbReference type="HAMAP-Rule" id="MF_00964"/>
    </source>
</evidence>
<keyword evidence="6 8" id="KW-0694">RNA-binding</keyword>
<gene>
    <name evidence="8" type="primary">deaD</name>
    <name evidence="8" type="synonym">csdA</name>
    <name evidence="14" type="ORF">OE749_07000</name>
</gene>
<keyword evidence="7 8" id="KW-0346">Stress response</keyword>
<dbReference type="EC" id="3.6.4.13" evidence="8"/>
<sequence>MTNTAELSFKDLNLPEPILKALDKVGYEKPSPIQAESIPLILEGHDLLGQAQTGTGKTAAFALPMLAQVDADDNYPQLLVLAPTRELAIQVAEAFQVYASFSKKIRVLPIYGGQAYDNQIRQLKRGVQVVVGTPGRVIDHIKKGTLKLDKLKFLVLDEADEMLRMGFIDDVEWILSHAPEDRQTALFSATMPEPIRKITKRYLNEPKHVKIASKVSTASTIRQRYCQVAGHHKLEALTRIMEVEEFDGMIIFVRTKTATMELSEKLSARGYDVEPLNGDIPQKSRERTVDRLKQGQVDILVATDVVARGLDVERVSHVINFDIPYDTESYVHRIGRTGRAGRQGDAILFISHREKRLLFAIEKTTKQRIESMPIPSISELNETRLSRFKASVFEAMKDDSIEALMPVIESIQTESEAEPEVIMAALAKIAQGDEPLILSESDRPDLNARAPRERRDDRRGERGERGGRDDRRGGRNRTRSKPEEGMRRYRIEVGHAHGAKPGNIVGAIANEANINSKHIGAIEIYDNFSTVDLPDGMPKETQAILQKARVAGQRMSIREWSDEPPKRRQKKQ</sequence>
<keyword evidence="4 8" id="KW-0347">Helicase</keyword>
<dbReference type="Pfam" id="PF25399">
    <property type="entry name" value="DeaD_dimer"/>
    <property type="match status" value="1"/>
</dbReference>
<dbReference type="Gene3D" id="3.40.50.300">
    <property type="entry name" value="P-loop containing nucleotide triphosphate hydrolases"/>
    <property type="match status" value="2"/>
</dbReference>
<dbReference type="CDD" id="cd00268">
    <property type="entry name" value="DEADc"/>
    <property type="match status" value="1"/>
</dbReference>
<keyword evidence="15" id="KW-1185">Reference proteome</keyword>
<dbReference type="Proteomes" id="UP001652504">
    <property type="component" value="Unassembled WGS sequence"/>
</dbReference>
<evidence type="ECO:0000256" key="1">
    <source>
        <dbReference type="ARBA" id="ARBA00022490"/>
    </source>
</evidence>
<dbReference type="PANTHER" id="PTHR47963:SF8">
    <property type="entry name" value="ATP-DEPENDENT RNA HELICASE DEAD"/>
    <property type="match status" value="1"/>
</dbReference>
<dbReference type="Pfam" id="PF03880">
    <property type="entry name" value="DbpA"/>
    <property type="match status" value="1"/>
</dbReference>
<keyword evidence="5 8" id="KW-0067">ATP-binding</keyword>
<feature type="short sequence motif" description="Q motif" evidence="9">
    <location>
        <begin position="7"/>
        <end position="35"/>
    </location>
</feature>
<feature type="domain" description="DEAD-box RNA helicase Q" evidence="13">
    <location>
        <begin position="7"/>
        <end position="35"/>
    </location>
</feature>
<dbReference type="HAMAP" id="MF_00964">
    <property type="entry name" value="DEAD_helicase_DeaD"/>
    <property type="match status" value="1"/>
</dbReference>
<name>A0ABT3A825_9ALTE</name>
<evidence type="ECO:0000256" key="10">
    <source>
        <dbReference type="SAM" id="MobiDB-lite"/>
    </source>
</evidence>
<dbReference type="EMBL" id="JAOWKX010000003">
    <property type="protein sequence ID" value="MCV2884437.1"/>
    <property type="molecule type" value="Genomic_DNA"/>
</dbReference>
<evidence type="ECO:0000256" key="9">
    <source>
        <dbReference type="PROSITE-ProRule" id="PRU00552"/>
    </source>
</evidence>
<dbReference type="InterPro" id="IPR028618">
    <property type="entry name" value="DEAD_helicase_DeaD"/>
</dbReference>
<dbReference type="InterPro" id="IPR014001">
    <property type="entry name" value="Helicase_ATP-bd"/>
</dbReference>
<dbReference type="PANTHER" id="PTHR47963">
    <property type="entry name" value="DEAD-BOX ATP-DEPENDENT RNA HELICASE 47, MITOCHONDRIAL"/>
    <property type="match status" value="1"/>
</dbReference>
<evidence type="ECO:0000259" key="13">
    <source>
        <dbReference type="PROSITE" id="PS51195"/>
    </source>
</evidence>
<keyword evidence="3 8" id="KW-0378">Hydrolase</keyword>
<evidence type="ECO:0000256" key="6">
    <source>
        <dbReference type="ARBA" id="ARBA00022884"/>
    </source>
</evidence>